<dbReference type="Pfam" id="PF08742">
    <property type="entry name" value="C8"/>
    <property type="match status" value="1"/>
</dbReference>
<dbReference type="InterPro" id="IPR052424">
    <property type="entry name" value="Kielin_Chordin-BMP_Reg"/>
</dbReference>
<dbReference type="Gene3D" id="2.10.25.10">
    <property type="entry name" value="Laminin"/>
    <property type="match status" value="1"/>
</dbReference>
<accession>A0AAV2RQ27</accession>
<evidence type="ECO:0000256" key="6">
    <source>
        <dbReference type="ARBA" id="ARBA00023157"/>
    </source>
</evidence>
<dbReference type="Proteomes" id="UP001497623">
    <property type="component" value="Unassembled WGS sequence"/>
</dbReference>
<dbReference type="SMART" id="SM00832">
    <property type="entry name" value="C8"/>
    <property type="match status" value="1"/>
</dbReference>
<evidence type="ECO:0000256" key="3">
    <source>
        <dbReference type="ARBA" id="ARBA00022525"/>
    </source>
</evidence>
<sequence>MQASIKCKLMCLYPVACSSTSVEAGLRTGVEAGVEASLRTGRHKHGCTHEHGGINMVVPMNISSGVEAGVEDSFRTGVEAGLRTGRHKHGCVEAGLRTGKKYAGSPGSIRPFKHLNAFRMLSIRLHLTALQLTDFSLIKSCSSTLKCGRSRISFPIRSIYSLLEVSCCKGANNIVVCNKEKCPSIEGCFRILRCVKDTYCRVCKGCHHAGRDYRHGTQWSDGCSHYDCRAGVLSISQKVCHVPCDNPLPPSNNGCCQRCQGCWFEGQLVADGSTVPSKSDPCVQCRCSGRTLTCEKRACPVLSCPKSKRHQTSDMCCPVCIGSRELFSPPGGRCFLEHYLYPTGANRTMDHCTTCACHHGYLTCNRKACPMLPCSKEFQVEKPGECCPSCPTIAAHGERVCMVHNVIREHGEHWNLDKCVTCTCNQGQVTCQAHSCLYVNKPCPPGFKRVESESECCPKCVEAPGVCTVFGDPHYKTFDGKLFNFQGACKYVLARSCRGKDKFNLKVINDARKSSHFSWTKSLSLKIAGAKITLGQKLRTKVQGKTIKPPYEKPGVVNITKTGHAITVSTPIGLRILWDGTSYVEVEVPLSMKKKTCGLCGNFNGDPDDDLTGQDGKLMDTVDKMALSWATGKIRACSRRMKEIGSKHEENEADDLPVGKNNNRKSELSRSSSLRHEKCAALNSTDFHTCNGALPPHDYFQSCLMDMCECKSESRHCECDTIQAYARECDRIGTPVKNWRNVTRCGGLECPSGAVYKDCAPPCRSSCTNITPNPDCYTRRCRPGCYCEPPLVLHRGACIMPEECPKKRKRRRRNR</sequence>
<dbReference type="PROSITE" id="PS01208">
    <property type="entry name" value="VWFC_1"/>
    <property type="match status" value="3"/>
</dbReference>
<evidence type="ECO:0000256" key="5">
    <source>
        <dbReference type="ARBA" id="ARBA00022737"/>
    </source>
</evidence>
<reference evidence="10 11" key="1">
    <citation type="submission" date="2024-05" db="EMBL/GenBank/DDBJ databases">
        <authorList>
            <person name="Wallberg A."/>
        </authorList>
    </citation>
    <scope>NUCLEOTIDE SEQUENCE [LARGE SCALE GENOMIC DNA]</scope>
</reference>
<dbReference type="SMART" id="SM00216">
    <property type="entry name" value="VWD"/>
    <property type="match status" value="1"/>
</dbReference>
<dbReference type="FunFam" id="2.10.25.10:FF:000055">
    <property type="entry name" value="alpha-tectorin isoform X1"/>
    <property type="match status" value="1"/>
</dbReference>
<dbReference type="InterPro" id="IPR001846">
    <property type="entry name" value="VWF_type-D"/>
</dbReference>
<dbReference type="InterPro" id="IPR002919">
    <property type="entry name" value="TIL_dom"/>
</dbReference>
<dbReference type="PROSITE" id="PS50184">
    <property type="entry name" value="VWFC_2"/>
    <property type="match status" value="3"/>
</dbReference>
<dbReference type="Pfam" id="PF00094">
    <property type="entry name" value="VWD"/>
    <property type="match status" value="1"/>
</dbReference>
<dbReference type="InterPro" id="IPR036084">
    <property type="entry name" value="Ser_inhib-like_sf"/>
</dbReference>
<evidence type="ECO:0000256" key="1">
    <source>
        <dbReference type="ARBA" id="ARBA00004613"/>
    </source>
</evidence>
<dbReference type="SMART" id="SM00214">
    <property type="entry name" value="VWC"/>
    <property type="match status" value="4"/>
</dbReference>
<gene>
    <name evidence="10" type="ORF">MNOR_LOCUS28025</name>
</gene>
<evidence type="ECO:0000256" key="7">
    <source>
        <dbReference type="SAM" id="MobiDB-lite"/>
    </source>
</evidence>
<feature type="domain" description="VWFD" evidence="9">
    <location>
        <begin position="465"/>
        <end position="638"/>
    </location>
</feature>
<evidence type="ECO:0000313" key="10">
    <source>
        <dbReference type="EMBL" id="CAL4137288.1"/>
    </source>
</evidence>
<comment type="subcellular location">
    <subcellularLocation>
        <location evidence="1">Secreted</location>
    </subcellularLocation>
</comment>
<dbReference type="Pfam" id="PF00093">
    <property type="entry name" value="VWC"/>
    <property type="match status" value="3"/>
</dbReference>
<dbReference type="SUPFAM" id="SSF57567">
    <property type="entry name" value="Serine protease inhibitors"/>
    <property type="match status" value="1"/>
</dbReference>
<keyword evidence="5" id="KW-0677">Repeat</keyword>
<dbReference type="Pfam" id="PF01826">
    <property type="entry name" value="TIL"/>
    <property type="match status" value="1"/>
</dbReference>
<dbReference type="CDD" id="cd19941">
    <property type="entry name" value="TIL"/>
    <property type="match status" value="1"/>
</dbReference>
<dbReference type="Gene3D" id="2.10.70.10">
    <property type="entry name" value="Complement Module, domain 1"/>
    <property type="match status" value="1"/>
</dbReference>
<protein>
    <recommendedName>
        <fullName evidence="12">BMP-binding endothelial regulator protein</fullName>
    </recommendedName>
</protein>
<evidence type="ECO:0008006" key="12">
    <source>
        <dbReference type="Google" id="ProtNLM"/>
    </source>
</evidence>
<comment type="similarity">
    <text evidence="2">Belongs to the serine protease inhibitor-like (TIL domain-containing) family.</text>
</comment>
<dbReference type="GO" id="GO:0005576">
    <property type="term" value="C:extracellular region"/>
    <property type="evidence" value="ECO:0007669"/>
    <property type="project" value="UniProtKB-SubCell"/>
</dbReference>
<keyword evidence="4" id="KW-0732">Signal</keyword>
<dbReference type="PANTHER" id="PTHR46698">
    <property type="entry name" value="CROSSVEINLESS 2"/>
    <property type="match status" value="1"/>
</dbReference>
<evidence type="ECO:0000259" key="8">
    <source>
        <dbReference type="PROSITE" id="PS50184"/>
    </source>
</evidence>
<name>A0AAV2RQ27_MEGNR</name>
<comment type="caution">
    <text evidence="10">The sequence shown here is derived from an EMBL/GenBank/DDBJ whole genome shotgun (WGS) entry which is preliminary data.</text>
</comment>
<keyword evidence="3" id="KW-0964">Secreted</keyword>
<feature type="region of interest" description="Disordered" evidence="7">
    <location>
        <begin position="645"/>
        <end position="670"/>
    </location>
</feature>
<evidence type="ECO:0000256" key="4">
    <source>
        <dbReference type="ARBA" id="ARBA00022729"/>
    </source>
</evidence>
<keyword evidence="11" id="KW-1185">Reference proteome</keyword>
<dbReference type="PROSITE" id="PS51233">
    <property type="entry name" value="VWFD"/>
    <property type="match status" value="1"/>
</dbReference>
<keyword evidence="6" id="KW-1015">Disulfide bond</keyword>
<dbReference type="InterPro" id="IPR014853">
    <property type="entry name" value="VWF/SSPO/ZAN-like_Cys-rich_dom"/>
</dbReference>
<feature type="domain" description="VWFC" evidence="8">
    <location>
        <begin position="332"/>
        <end position="391"/>
    </location>
</feature>
<proteinExistence type="inferred from homology"/>
<dbReference type="AlphaFoldDB" id="A0AAV2RQ27"/>
<organism evidence="10 11">
    <name type="scientific">Meganyctiphanes norvegica</name>
    <name type="common">Northern krill</name>
    <name type="synonym">Thysanopoda norvegica</name>
    <dbReference type="NCBI Taxonomy" id="48144"/>
    <lineage>
        <taxon>Eukaryota</taxon>
        <taxon>Metazoa</taxon>
        <taxon>Ecdysozoa</taxon>
        <taxon>Arthropoda</taxon>
        <taxon>Crustacea</taxon>
        <taxon>Multicrustacea</taxon>
        <taxon>Malacostraca</taxon>
        <taxon>Eumalacostraca</taxon>
        <taxon>Eucarida</taxon>
        <taxon>Euphausiacea</taxon>
        <taxon>Euphausiidae</taxon>
        <taxon>Meganyctiphanes</taxon>
    </lineage>
</organism>
<feature type="domain" description="VWFC" evidence="8">
    <location>
        <begin position="399"/>
        <end position="461"/>
    </location>
</feature>
<evidence type="ECO:0000259" key="9">
    <source>
        <dbReference type="PROSITE" id="PS51233"/>
    </source>
</evidence>
<dbReference type="SUPFAM" id="SSF57603">
    <property type="entry name" value="FnI-like domain"/>
    <property type="match status" value="4"/>
</dbReference>
<dbReference type="Gene3D" id="6.20.200.20">
    <property type="match status" value="2"/>
</dbReference>
<evidence type="ECO:0000313" key="11">
    <source>
        <dbReference type="Proteomes" id="UP001497623"/>
    </source>
</evidence>
<dbReference type="PANTHER" id="PTHR46698:SF4">
    <property type="entry name" value="CROSSVEINLESS 2"/>
    <property type="match status" value="1"/>
</dbReference>
<dbReference type="InterPro" id="IPR001007">
    <property type="entry name" value="VWF_dom"/>
</dbReference>
<dbReference type="EMBL" id="CAXKWB010030281">
    <property type="protein sequence ID" value="CAL4137288.1"/>
    <property type="molecule type" value="Genomic_DNA"/>
</dbReference>
<feature type="domain" description="VWFC" evidence="8">
    <location>
        <begin position="260"/>
        <end position="321"/>
    </location>
</feature>
<feature type="non-terminal residue" evidence="10">
    <location>
        <position position="815"/>
    </location>
</feature>
<evidence type="ECO:0000256" key="2">
    <source>
        <dbReference type="ARBA" id="ARBA00007611"/>
    </source>
</evidence>